<reference evidence="1" key="1">
    <citation type="submission" date="2019-08" db="EMBL/GenBank/DDBJ databases">
        <authorList>
            <person name="Kucharzyk K."/>
            <person name="Murdoch R.W."/>
            <person name="Higgins S."/>
            <person name="Loffler F."/>
        </authorList>
    </citation>
    <scope>NUCLEOTIDE SEQUENCE</scope>
</reference>
<accession>A0A645HGM2</accession>
<name>A0A645HGM2_9ZZZZ</name>
<gene>
    <name evidence="1" type="ORF">SDC9_185719</name>
</gene>
<organism evidence="1">
    <name type="scientific">bioreactor metagenome</name>
    <dbReference type="NCBI Taxonomy" id="1076179"/>
    <lineage>
        <taxon>unclassified sequences</taxon>
        <taxon>metagenomes</taxon>
        <taxon>ecological metagenomes</taxon>
    </lineage>
</organism>
<sequence length="122" mass="13142">MLHCPVDFLHVGISTGGVHGAEHLGVIHDMAGIEKGNAVFKPLFPILVSQVHGLVPGADFQNKIQLQIGHGLVALNRQIHKSAGLIKAQNILDNGSGFRLVEQTQDRRLDMLDDITAGHQTS</sequence>
<evidence type="ECO:0000313" key="1">
    <source>
        <dbReference type="EMBL" id="MPN38195.1"/>
    </source>
</evidence>
<dbReference type="EMBL" id="VSSQ01093280">
    <property type="protein sequence ID" value="MPN38195.1"/>
    <property type="molecule type" value="Genomic_DNA"/>
</dbReference>
<comment type="caution">
    <text evidence="1">The sequence shown here is derived from an EMBL/GenBank/DDBJ whole genome shotgun (WGS) entry which is preliminary data.</text>
</comment>
<dbReference type="AlphaFoldDB" id="A0A645HGM2"/>
<protein>
    <submittedName>
        <fullName evidence="1">Uncharacterized protein</fullName>
    </submittedName>
</protein>
<proteinExistence type="predicted"/>